<dbReference type="EMBL" id="ABCS01000083">
    <property type="protein sequence ID" value="EDM75716.1"/>
    <property type="molecule type" value="Genomic_DNA"/>
</dbReference>
<comment type="caution">
    <text evidence="1">The sequence shown here is derived from an EMBL/GenBank/DDBJ whole genome shotgun (WGS) entry which is preliminary data.</text>
</comment>
<dbReference type="STRING" id="391625.PPSIR1_28856"/>
<keyword evidence="2" id="KW-1185">Reference proteome</keyword>
<organism evidence="1 2">
    <name type="scientific">Plesiocystis pacifica SIR-1</name>
    <dbReference type="NCBI Taxonomy" id="391625"/>
    <lineage>
        <taxon>Bacteria</taxon>
        <taxon>Pseudomonadati</taxon>
        <taxon>Myxococcota</taxon>
        <taxon>Polyangia</taxon>
        <taxon>Nannocystales</taxon>
        <taxon>Nannocystaceae</taxon>
        <taxon>Plesiocystis</taxon>
    </lineage>
</organism>
<dbReference type="Proteomes" id="UP000005801">
    <property type="component" value="Unassembled WGS sequence"/>
</dbReference>
<accession>A6GEK8</accession>
<dbReference type="AlphaFoldDB" id="A6GEK8"/>
<proteinExistence type="predicted"/>
<protein>
    <submittedName>
        <fullName evidence="1">Uncharacterized protein</fullName>
    </submittedName>
</protein>
<name>A6GEK8_9BACT</name>
<evidence type="ECO:0000313" key="1">
    <source>
        <dbReference type="EMBL" id="EDM75716.1"/>
    </source>
</evidence>
<gene>
    <name evidence="1" type="ORF">PPSIR1_28856</name>
</gene>
<dbReference type="SUPFAM" id="SSF52047">
    <property type="entry name" value="RNI-like"/>
    <property type="match status" value="1"/>
</dbReference>
<evidence type="ECO:0000313" key="2">
    <source>
        <dbReference type="Proteomes" id="UP000005801"/>
    </source>
</evidence>
<dbReference type="RefSeq" id="WP_006975148.1">
    <property type="nucleotide sequence ID" value="NZ_ABCS01000083.1"/>
</dbReference>
<reference evidence="1 2" key="1">
    <citation type="submission" date="2007-06" db="EMBL/GenBank/DDBJ databases">
        <authorList>
            <person name="Shimkets L."/>
            <person name="Ferriera S."/>
            <person name="Johnson J."/>
            <person name="Kravitz S."/>
            <person name="Beeson K."/>
            <person name="Sutton G."/>
            <person name="Rogers Y.-H."/>
            <person name="Friedman R."/>
            <person name="Frazier M."/>
            <person name="Venter J.C."/>
        </authorList>
    </citation>
    <scope>NUCLEOTIDE SEQUENCE [LARGE SCALE GENOMIC DNA]</scope>
    <source>
        <strain evidence="1 2">SIR-1</strain>
    </source>
</reference>
<sequence>MSQAELLETLRAHAGDRSHRTVLSDALLSVGDPRGALMAAQLAGLPPPAEAWEHTLDAALAAAPNVDQLRVHAGMVVELSLSDWDHAAIDPSWIATQPLVVARVSLPSKAEELPTAIDCLDLALIRCRGVALGSRLDADAWPLVYAWLQDRDFEHLELDLSASVDELGELTEALSSVRSAKLDYRDVQVAETLCLSLLPNLRRLCLEGPAAGFDPRMLAGLEHLEHLDLRRCALSPDQLEAAVAWRDAAPGRSLRHPELGELGLRPPDLDDVFGTQGLRWEKGDALRTRVAVWPAEVWTFASLRGSELQLHVRDAPRARVQLDADLTELAALPDRLVLARREGGVRSYALDLAGIDSPRLEATLSAAGPRRRGTQAGRVRGLDQRGDALAVDGLAASWRCTDGADRAPADDGELGPVRRCLTLLEGGAAWVEGELHQAAASRLRVAFEGERAERSRTVELGEPILALGASATTVFALTPREVWRVGLDARPQRIGSRSGGRARIVSREGVTAWTSSRRSVTIQRGDRIDSLAYPDSYSGGCDEELAVADLAITEDGVVIAALEHGGLNLLTPDGALKADEFPEEPLRRWIFIYRREILIAG</sequence>